<dbReference type="Proteomes" id="UP000659223">
    <property type="component" value="Unassembled WGS sequence"/>
</dbReference>
<proteinExistence type="predicted"/>
<keyword evidence="3" id="KW-1185">Reference proteome</keyword>
<gene>
    <name evidence="2" type="ORF">GCM10010324_22410</name>
</gene>
<sequence>MSAEVTVSLSPREASSGVIRPVDLPWGTVRVRIPPVPGGGLIRIGTPRGDVLIRVVVTARPGRLAPKLVGLAAVAAVVAGIVVLSDRNDRSSSADAPLPAPSSYDSSGPSRLGGPVGETPSGSPTPHGAGVATPRRSLPPLEPPAPARPHELGTCLDGESVPPSAGTVTVDPFRVVSCSSAKAHYRVIETFHGTTDRSKCKSVAESQYAYSSWSSRGGRTLWEVVYCLVGLGSYAR</sequence>
<reference evidence="3" key="1">
    <citation type="journal article" date="2019" name="Int. J. Syst. Evol. Microbiol.">
        <title>The Global Catalogue of Microorganisms (GCM) 10K type strain sequencing project: providing services to taxonomists for standard genome sequencing and annotation.</title>
        <authorList>
            <consortium name="The Broad Institute Genomics Platform"/>
            <consortium name="The Broad Institute Genome Sequencing Center for Infectious Disease"/>
            <person name="Wu L."/>
            <person name="Ma J."/>
        </authorList>
    </citation>
    <scope>NUCLEOTIDE SEQUENCE [LARGE SCALE GENOMIC DNA]</scope>
    <source>
        <strain evidence="3">JCM 4586</strain>
    </source>
</reference>
<evidence type="ECO:0000256" key="1">
    <source>
        <dbReference type="SAM" id="MobiDB-lite"/>
    </source>
</evidence>
<evidence type="ECO:0000313" key="3">
    <source>
        <dbReference type="Proteomes" id="UP000659223"/>
    </source>
</evidence>
<name>A0ABQ2Y9N2_9ACTN</name>
<protein>
    <submittedName>
        <fullName evidence="2">Uncharacterized protein</fullName>
    </submittedName>
</protein>
<comment type="caution">
    <text evidence="2">The sequence shown here is derived from an EMBL/GenBank/DDBJ whole genome shotgun (WGS) entry which is preliminary data.</text>
</comment>
<accession>A0ABQ2Y9N2</accession>
<dbReference type="RefSeq" id="WP_190021476.1">
    <property type="nucleotide sequence ID" value="NZ_BMUT01000003.1"/>
</dbReference>
<feature type="compositionally biased region" description="Low complexity" evidence="1">
    <location>
        <begin position="93"/>
        <end position="107"/>
    </location>
</feature>
<dbReference type="EMBL" id="BMUT01000003">
    <property type="protein sequence ID" value="GGX76276.1"/>
    <property type="molecule type" value="Genomic_DNA"/>
</dbReference>
<evidence type="ECO:0000313" key="2">
    <source>
        <dbReference type="EMBL" id="GGX76276.1"/>
    </source>
</evidence>
<organism evidence="2 3">
    <name type="scientific">Streptomyces hiroshimensis</name>
    <dbReference type="NCBI Taxonomy" id="66424"/>
    <lineage>
        <taxon>Bacteria</taxon>
        <taxon>Bacillati</taxon>
        <taxon>Actinomycetota</taxon>
        <taxon>Actinomycetes</taxon>
        <taxon>Kitasatosporales</taxon>
        <taxon>Streptomycetaceae</taxon>
        <taxon>Streptomyces</taxon>
    </lineage>
</organism>
<feature type="region of interest" description="Disordered" evidence="1">
    <location>
        <begin position="88"/>
        <end position="160"/>
    </location>
</feature>